<dbReference type="Gene3D" id="3.90.180.10">
    <property type="entry name" value="Medium-chain alcohol dehydrogenases, catalytic domain"/>
    <property type="match status" value="1"/>
</dbReference>
<dbReference type="InterPro" id="IPR036291">
    <property type="entry name" value="NAD(P)-bd_dom_sf"/>
</dbReference>
<dbReference type="PANTHER" id="PTHR45033:SF1">
    <property type="entry name" value="OXIDOREDUCTASE (EUROFUNG)"/>
    <property type="match status" value="1"/>
</dbReference>
<dbReference type="InterPro" id="IPR020843">
    <property type="entry name" value="ER"/>
</dbReference>
<comment type="caution">
    <text evidence="2">The sequence shown here is derived from an EMBL/GenBank/DDBJ whole genome shotgun (WGS) entry which is preliminary data.</text>
</comment>
<accession>A0AAJ0HGW3</accession>
<dbReference type="InterPro" id="IPR011032">
    <property type="entry name" value="GroES-like_sf"/>
</dbReference>
<dbReference type="EMBL" id="JAUIQD010000004">
    <property type="protein sequence ID" value="KAK3352409.1"/>
    <property type="molecule type" value="Genomic_DNA"/>
</dbReference>
<name>A0AAJ0HGW3_9PEZI</name>
<dbReference type="Proteomes" id="UP001275084">
    <property type="component" value="Unassembled WGS sequence"/>
</dbReference>
<dbReference type="InterPro" id="IPR052711">
    <property type="entry name" value="Zinc_ADH-like"/>
</dbReference>
<sequence length="358" mass="37784">MATIPTTYRAFQRTAGIGMAEKPITIEPITRTLPNGGKLGPHDVLTRIRAVSLNFRDIAILTGRYTTGTADGGIPASDCAAEVTALGSSVTDFQVGDRVSPIFSLGNITGYEEGLFSHNELGGDIDGVLREYAVFEDKVLVHLPKNLTWEEASTISCAGVTAWNAIGAPGSFDKGKTALLQGTGGVSMFSLLIALAGGVKPIITSSSDEKLAAIKKLAPPGKIGGYNYKTNPDQPVAVKALTGGKGVDIVVNNCGPQSIPEDIASLRRHGTVSLVGMLEGLAADWNPAQLLTLISKNGRLQAIAVGSKLDFQALNDFIETNEIKLEVLVDRVFEFDDSEAAFQYLGSGKHVGKVVIKM</sequence>
<dbReference type="CDD" id="cd08276">
    <property type="entry name" value="MDR7"/>
    <property type="match status" value="1"/>
</dbReference>
<dbReference type="Gene3D" id="3.40.50.720">
    <property type="entry name" value="NAD(P)-binding Rossmann-like Domain"/>
    <property type="match status" value="1"/>
</dbReference>
<evidence type="ECO:0000313" key="2">
    <source>
        <dbReference type="EMBL" id="KAK3352409.1"/>
    </source>
</evidence>
<dbReference type="AlphaFoldDB" id="A0AAJ0HGW3"/>
<gene>
    <name evidence="2" type="ORF">B0T25DRAFT_185443</name>
</gene>
<feature type="domain" description="Enoyl reductase (ER)" evidence="1">
    <location>
        <begin position="24"/>
        <end position="356"/>
    </location>
</feature>
<reference evidence="2" key="2">
    <citation type="submission" date="2023-06" db="EMBL/GenBank/DDBJ databases">
        <authorList>
            <consortium name="Lawrence Berkeley National Laboratory"/>
            <person name="Haridas S."/>
            <person name="Hensen N."/>
            <person name="Bonometti L."/>
            <person name="Westerberg I."/>
            <person name="Brannstrom I.O."/>
            <person name="Guillou S."/>
            <person name="Cros-Aarteil S."/>
            <person name="Calhoun S."/>
            <person name="Kuo A."/>
            <person name="Mondo S."/>
            <person name="Pangilinan J."/>
            <person name="Riley R."/>
            <person name="Labutti K."/>
            <person name="Andreopoulos B."/>
            <person name="Lipzen A."/>
            <person name="Chen C."/>
            <person name="Yanf M."/>
            <person name="Daum C."/>
            <person name="Ng V."/>
            <person name="Clum A."/>
            <person name="Steindorff A."/>
            <person name="Ohm R."/>
            <person name="Martin F."/>
            <person name="Silar P."/>
            <person name="Natvig D."/>
            <person name="Lalanne C."/>
            <person name="Gautier V."/>
            <person name="Ament-Velasquez S.L."/>
            <person name="Kruys A."/>
            <person name="Hutchinson M.I."/>
            <person name="Powell A.J."/>
            <person name="Barry K."/>
            <person name="Miller A.N."/>
            <person name="Grigoriev I.V."/>
            <person name="Debuchy R."/>
            <person name="Gladieux P."/>
            <person name="Thoren M.H."/>
            <person name="Johannesson H."/>
        </authorList>
    </citation>
    <scope>NUCLEOTIDE SEQUENCE</scope>
    <source>
        <strain evidence="2">CBS 955.72</strain>
    </source>
</reference>
<protein>
    <submittedName>
        <fullName evidence="2">Alcohol dehydrogenase</fullName>
    </submittedName>
</protein>
<proteinExistence type="predicted"/>
<dbReference type="SUPFAM" id="SSF50129">
    <property type="entry name" value="GroES-like"/>
    <property type="match status" value="1"/>
</dbReference>
<evidence type="ECO:0000259" key="1">
    <source>
        <dbReference type="SMART" id="SM00829"/>
    </source>
</evidence>
<dbReference type="GO" id="GO:0016491">
    <property type="term" value="F:oxidoreductase activity"/>
    <property type="evidence" value="ECO:0007669"/>
    <property type="project" value="InterPro"/>
</dbReference>
<evidence type="ECO:0000313" key="3">
    <source>
        <dbReference type="Proteomes" id="UP001275084"/>
    </source>
</evidence>
<dbReference type="Pfam" id="PF08240">
    <property type="entry name" value="ADH_N"/>
    <property type="match status" value="1"/>
</dbReference>
<reference evidence="2" key="1">
    <citation type="journal article" date="2023" name="Mol. Phylogenet. Evol.">
        <title>Genome-scale phylogeny and comparative genomics of the fungal order Sordariales.</title>
        <authorList>
            <person name="Hensen N."/>
            <person name="Bonometti L."/>
            <person name="Westerberg I."/>
            <person name="Brannstrom I.O."/>
            <person name="Guillou S."/>
            <person name="Cros-Aarteil S."/>
            <person name="Calhoun S."/>
            <person name="Haridas S."/>
            <person name="Kuo A."/>
            <person name="Mondo S."/>
            <person name="Pangilinan J."/>
            <person name="Riley R."/>
            <person name="LaButti K."/>
            <person name="Andreopoulos B."/>
            <person name="Lipzen A."/>
            <person name="Chen C."/>
            <person name="Yan M."/>
            <person name="Daum C."/>
            <person name="Ng V."/>
            <person name="Clum A."/>
            <person name="Steindorff A."/>
            <person name="Ohm R.A."/>
            <person name="Martin F."/>
            <person name="Silar P."/>
            <person name="Natvig D.O."/>
            <person name="Lalanne C."/>
            <person name="Gautier V."/>
            <person name="Ament-Velasquez S.L."/>
            <person name="Kruys A."/>
            <person name="Hutchinson M.I."/>
            <person name="Powell A.J."/>
            <person name="Barry K."/>
            <person name="Miller A.N."/>
            <person name="Grigoriev I.V."/>
            <person name="Debuchy R."/>
            <person name="Gladieux P."/>
            <person name="Hiltunen Thoren M."/>
            <person name="Johannesson H."/>
        </authorList>
    </citation>
    <scope>NUCLEOTIDE SEQUENCE</scope>
    <source>
        <strain evidence="2">CBS 955.72</strain>
    </source>
</reference>
<organism evidence="2 3">
    <name type="scientific">Lasiosphaeria hispida</name>
    <dbReference type="NCBI Taxonomy" id="260671"/>
    <lineage>
        <taxon>Eukaryota</taxon>
        <taxon>Fungi</taxon>
        <taxon>Dikarya</taxon>
        <taxon>Ascomycota</taxon>
        <taxon>Pezizomycotina</taxon>
        <taxon>Sordariomycetes</taxon>
        <taxon>Sordariomycetidae</taxon>
        <taxon>Sordariales</taxon>
        <taxon>Lasiosphaeriaceae</taxon>
        <taxon>Lasiosphaeria</taxon>
    </lineage>
</organism>
<dbReference type="InterPro" id="IPR013149">
    <property type="entry name" value="ADH-like_C"/>
</dbReference>
<dbReference type="PANTHER" id="PTHR45033">
    <property type="match status" value="1"/>
</dbReference>
<dbReference type="SUPFAM" id="SSF51735">
    <property type="entry name" value="NAD(P)-binding Rossmann-fold domains"/>
    <property type="match status" value="1"/>
</dbReference>
<dbReference type="InterPro" id="IPR013154">
    <property type="entry name" value="ADH-like_N"/>
</dbReference>
<keyword evidence="3" id="KW-1185">Reference proteome</keyword>
<dbReference type="Pfam" id="PF00107">
    <property type="entry name" value="ADH_zinc_N"/>
    <property type="match status" value="1"/>
</dbReference>
<dbReference type="SMART" id="SM00829">
    <property type="entry name" value="PKS_ER"/>
    <property type="match status" value="1"/>
</dbReference>